<keyword evidence="2" id="KW-1185">Reference proteome</keyword>
<dbReference type="SUPFAM" id="SSF53850">
    <property type="entry name" value="Periplasmic binding protein-like II"/>
    <property type="match status" value="1"/>
</dbReference>
<dbReference type="RefSeq" id="WP_013293945.1">
    <property type="nucleotide sequence ID" value="NC_014394.1"/>
</dbReference>
<proteinExistence type="predicted"/>
<dbReference type="EMBL" id="CP002159">
    <property type="protein sequence ID" value="ADL56013.1"/>
    <property type="molecule type" value="Genomic_DNA"/>
</dbReference>
<dbReference type="CDD" id="cd13571">
    <property type="entry name" value="PBP2_PnhD_1"/>
    <property type="match status" value="1"/>
</dbReference>
<dbReference type="STRING" id="395494.Galf_2007"/>
<dbReference type="PANTHER" id="PTHR35841">
    <property type="entry name" value="PHOSPHONATES-BINDING PERIPLASMIC PROTEIN"/>
    <property type="match status" value="1"/>
</dbReference>
<name>D9SHS3_GALCS</name>
<dbReference type="HOGENOM" id="CLU_051472_4_0_4"/>
<reference evidence="1 2" key="1">
    <citation type="submission" date="2010-08" db="EMBL/GenBank/DDBJ databases">
        <title>Complete sequence of Gallionella capsiferriformans ES-2.</title>
        <authorList>
            <consortium name="US DOE Joint Genome Institute"/>
            <person name="Lucas S."/>
            <person name="Copeland A."/>
            <person name="Lapidus A."/>
            <person name="Cheng J.-F."/>
            <person name="Bruce D."/>
            <person name="Goodwin L."/>
            <person name="Pitluck S."/>
            <person name="Chertkov O."/>
            <person name="Davenport K.W."/>
            <person name="Detter J.C."/>
            <person name="Han C."/>
            <person name="Tapia R."/>
            <person name="Land M."/>
            <person name="Hauser L."/>
            <person name="Chang Y.-J."/>
            <person name="Jeffries C."/>
            <person name="Kyrpides N."/>
            <person name="Ivanova N."/>
            <person name="Mikhailova N."/>
            <person name="Shelobolina E.S."/>
            <person name="Picardal F."/>
            <person name="Roden E."/>
            <person name="Emerson D."/>
            <person name="Woyke T."/>
        </authorList>
    </citation>
    <scope>NUCLEOTIDE SEQUENCE [LARGE SCALE GENOMIC DNA]</scope>
    <source>
        <strain evidence="1 2">ES-2</strain>
    </source>
</reference>
<dbReference type="KEGG" id="gca:Galf_2007"/>
<dbReference type="Pfam" id="PF12974">
    <property type="entry name" value="Phosphonate-bd"/>
    <property type="match status" value="1"/>
</dbReference>
<dbReference type="Proteomes" id="UP000001235">
    <property type="component" value="Chromosome"/>
</dbReference>
<organism evidence="1 2">
    <name type="scientific">Gallionella capsiferriformans (strain ES-2)</name>
    <name type="common">Gallionella ferruginea capsiferriformans (strain ES-2)</name>
    <dbReference type="NCBI Taxonomy" id="395494"/>
    <lineage>
        <taxon>Bacteria</taxon>
        <taxon>Pseudomonadati</taxon>
        <taxon>Pseudomonadota</taxon>
        <taxon>Betaproteobacteria</taxon>
        <taxon>Nitrosomonadales</taxon>
        <taxon>Gallionellaceae</taxon>
        <taxon>Gallionella</taxon>
    </lineage>
</organism>
<dbReference type="Gene3D" id="3.40.190.10">
    <property type="entry name" value="Periplasmic binding protein-like II"/>
    <property type="match status" value="2"/>
</dbReference>
<protein>
    <submittedName>
        <fullName evidence="1">Phosphonate ABC transporter, periplasmic phosphonate-binding protein</fullName>
    </submittedName>
</protein>
<dbReference type="AlphaFoldDB" id="D9SHS3"/>
<accession>D9SHS3</accession>
<evidence type="ECO:0000313" key="2">
    <source>
        <dbReference type="Proteomes" id="UP000001235"/>
    </source>
</evidence>
<dbReference type="PANTHER" id="PTHR35841:SF1">
    <property type="entry name" value="PHOSPHONATES-BINDING PERIPLASMIC PROTEIN"/>
    <property type="match status" value="1"/>
</dbReference>
<evidence type="ECO:0000313" key="1">
    <source>
        <dbReference type="EMBL" id="ADL56013.1"/>
    </source>
</evidence>
<dbReference type="eggNOG" id="COG3221">
    <property type="taxonomic scope" value="Bacteria"/>
</dbReference>
<gene>
    <name evidence="1" type="ordered locus">Galf_2007</name>
</gene>
<sequence length="279" mass="32224" precursor="true">MKIIFRLILTCWLLLISSVLLATPLRLGITSATVRGQYALLEEWRDYLQRKLDRPVEFIFRESYLESLELLKQNELDFAWVSSPAYFENSRQMSLLVTPLYQGQPFDRSYLIVPSSNHASQSLLDLKNKVFAYVDPDSSTGYLHPRYQLLQQHQNPEHFFKKTFFTRDHQKIVAAVAIGMADAGAMSGFAWDSLARSRPDITNQTRIVTRSAPYGFPPFIARNSLSRSDFNDMQRVLISMNQDPDGIKLLQRLNLDGFIVADRKLYQGVYKMMRRIGDL</sequence>